<dbReference type="Pfam" id="PF00588">
    <property type="entry name" value="SpoU_methylase"/>
    <property type="match status" value="1"/>
</dbReference>
<accession>A0A6J6DPV3</accession>
<evidence type="ECO:0000256" key="1">
    <source>
        <dbReference type="ARBA" id="ARBA00022603"/>
    </source>
</evidence>
<sequence>MVEGPVLVREAVEAGMHVLEQYVRDDYDGYLAPIDAYELDEKTFRSVSDTESPRGIIAICEMNDPGPMAFGDDDWLVVLCEVSDPGNMGTLIRSAEAAGARGVVTVGSTVDQWSPKVVRASAGAVFHVPIWSVQSLEALSELGVRLLGTTSHDSLSVSHPESMYDCDYSGLLGVVLGNEAHGLDPEAPVDGWVTIEHAGRSESLNVAMAGTVFAMHVAHQRSGQP</sequence>
<dbReference type="SUPFAM" id="SSF55315">
    <property type="entry name" value="L30e-like"/>
    <property type="match status" value="1"/>
</dbReference>
<dbReference type="Gene3D" id="3.30.1330.30">
    <property type="match status" value="1"/>
</dbReference>
<evidence type="ECO:0000259" key="3">
    <source>
        <dbReference type="Pfam" id="PF00588"/>
    </source>
</evidence>
<dbReference type="GO" id="GO:0006396">
    <property type="term" value="P:RNA processing"/>
    <property type="evidence" value="ECO:0007669"/>
    <property type="project" value="InterPro"/>
</dbReference>
<dbReference type="InterPro" id="IPR029064">
    <property type="entry name" value="Ribosomal_eL30-like_sf"/>
</dbReference>
<gene>
    <name evidence="4" type="ORF">UFOPK1572_01054</name>
    <name evidence="5" type="ORF">UFOPK2169_01400</name>
</gene>
<evidence type="ECO:0000256" key="2">
    <source>
        <dbReference type="ARBA" id="ARBA00022679"/>
    </source>
</evidence>
<dbReference type="GO" id="GO:0008173">
    <property type="term" value="F:RNA methyltransferase activity"/>
    <property type="evidence" value="ECO:0007669"/>
    <property type="project" value="InterPro"/>
</dbReference>
<dbReference type="EMBL" id="CAEZTC010000136">
    <property type="protein sequence ID" value="CAB4564885.1"/>
    <property type="molecule type" value="Genomic_DNA"/>
</dbReference>
<dbReference type="InterPro" id="IPR029028">
    <property type="entry name" value="Alpha/beta_knot_MTases"/>
</dbReference>
<name>A0A6J6DPV3_9ZZZZ</name>
<evidence type="ECO:0000313" key="5">
    <source>
        <dbReference type="EMBL" id="CAB4660880.1"/>
    </source>
</evidence>
<dbReference type="InterPro" id="IPR051259">
    <property type="entry name" value="rRNA_Methyltransferase"/>
</dbReference>
<evidence type="ECO:0000313" key="4">
    <source>
        <dbReference type="EMBL" id="CAB4564885.1"/>
    </source>
</evidence>
<proteinExistence type="predicted"/>
<dbReference type="AlphaFoldDB" id="A0A6J6DPV3"/>
<dbReference type="EMBL" id="CAEZWE010000068">
    <property type="protein sequence ID" value="CAB4660880.1"/>
    <property type="molecule type" value="Genomic_DNA"/>
</dbReference>
<dbReference type="InterPro" id="IPR001537">
    <property type="entry name" value="SpoU_MeTrfase"/>
</dbReference>
<dbReference type="SUPFAM" id="SSF75217">
    <property type="entry name" value="alpha/beta knot"/>
    <property type="match status" value="1"/>
</dbReference>
<dbReference type="InterPro" id="IPR029026">
    <property type="entry name" value="tRNA_m1G_MTases_N"/>
</dbReference>
<reference evidence="4" key="1">
    <citation type="submission" date="2020-05" db="EMBL/GenBank/DDBJ databases">
        <authorList>
            <person name="Chiriac C."/>
            <person name="Salcher M."/>
            <person name="Ghai R."/>
            <person name="Kavagutti S V."/>
        </authorList>
    </citation>
    <scope>NUCLEOTIDE SEQUENCE</scope>
</reference>
<keyword evidence="1" id="KW-0489">Methyltransferase</keyword>
<dbReference type="CDD" id="cd18095">
    <property type="entry name" value="SpoU-like_rRNA-MTase"/>
    <property type="match status" value="1"/>
</dbReference>
<organism evidence="4">
    <name type="scientific">freshwater metagenome</name>
    <dbReference type="NCBI Taxonomy" id="449393"/>
    <lineage>
        <taxon>unclassified sequences</taxon>
        <taxon>metagenomes</taxon>
        <taxon>ecological metagenomes</taxon>
    </lineage>
</organism>
<dbReference type="Gene3D" id="3.40.1280.10">
    <property type="match status" value="1"/>
</dbReference>
<dbReference type="GO" id="GO:0003723">
    <property type="term" value="F:RNA binding"/>
    <property type="evidence" value="ECO:0007669"/>
    <property type="project" value="InterPro"/>
</dbReference>
<dbReference type="PANTHER" id="PTHR43191:SF2">
    <property type="entry name" value="RRNA METHYLTRANSFERASE 3, MITOCHONDRIAL"/>
    <property type="match status" value="1"/>
</dbReference>
<dbReference type="GO" id="GO:0032259">
    <property type="term" value="P:methylation"/>
    <property type="evidence" value="ECO:0007669"/>
    <property type="project" value="UniProtKB-KW"/>
</dbReference>
<keyword evidence="2" id="KW-0808">Transferase</keyword>
<feature type="domain" description="tRNA/rRNA methyltransferase SpoU type" evidence="3">
    <location>
        <begin position="76"/>
        <end position="214"/>
    </location>
</feature>
<protein>
    <submittedName>
        <fullName evidence="4">Unannotated protein</fullName>
    </submittedName>
</protein>
<dbReference type="PANTHER" id="PTHR43191">
    <property type="entry name" value="RRNA METHYLTRANSFERASE 3"/>
    <property type="match status" value="1"/>
</dbReference>